<sequence>MMSSAKSSYPQNPQQEYRNIGEMLAILNVSKQVIPPEHVQILTPEVPYLIKLTSFSSDKNIEKIELLEYNKSLGDALKYLIHKLIGKRKQVLIEEMEIHPTGCFRYRLPIQVMVRNLKTSQQVAKTLDAFLPVIDARSLRTLEI</sequence>
<dbReference type="AlphaFoldDB" id="A0A6A5HVP4"/>
<dbReference type="EMBL" id="WUAV01000001">
    <property type="protein sequence ID" value="KAF1770794.1"/>
    <property type="molecule type" value="Genomic_DNA"/>
</dbReference>
<organism evidence="1 2">
    <name type="scientific">Caenorhabditis remanei</name>
    <name type="common">Caenorhabditis vulgaris</name>
    <dbReference type="NCBI Taxonomy" id="31234"/>
    <lineage>
        <taxon>Eukaryota</taxon>
        <taxon>Metazoa</taxon>
        <taxon>Ecdysozoa</taxon>
        <taxon>Nematoda</taxon>
        <taxon>Chromadorea</taxon>
        <taxon>Rhabditida</taxon>
        <taxon>Rhabditina</taxon>
        <taxon>Rhabditomorpha</taxon>
        <taxon>Rhabditoidea</taxon>
        <taxon>Rhabditidae</taxon>
        <taxon>Peloderinae</taxon>
        <taxon>Caenorhabditis</taxon>
    </lineage>
</organism>
<name>A0A6A5HVP4_CAERE</name>
<dbReference type="RefSeq" id="XP_053592162.1">
    <property type="nucleotide sequence ID" value="XM_053723517.1"/>
</dbReference>
<proteinExistence type="predicted"/>
<dbReference type="InterPro" id="IPR021942">
    <property type="entry name" value="DUF3557"/>
</dbReference>
<dbReference type="GeneID" id="78773377"/>
<dbReference type="KEGG" id="crq:GCK72_002617"/>
<evidence type="ECO:0000313" key="2">
    <source>
        <dbReference type="Proteomes" id="UP000483820"/>
    </source>
</evidence>
<gene>
    <name evidence="1" type="ORF">GCK72_002617</name>
</gene>
<dbReference type="Pfam" id="PF12078">
    <property type="entry name" value="DUF3557"/>
    <property type="match status" value="1"/>
</dbReference>
<accession>A0A6A5HVP4</accession>
<evidence type="ECO:0000313" key="1">
    <source>
        <dbReference type="EMBL" id="KAF1770794.1"/>
    </source>
</evidence>
<reference evidence="1 2" key="1">
    <citation type="submission" date="2019-12" db="EMBL/GenBank/DDBJ databases">
        <title>Chromosome-level assembly of the Caenorhabditis remanei genome.</title>
        <authorList>
            <person name="Teterina A.A."/>
            <person name="Willis J.H."/>
            <person name="Phillips P.C."/>
        </authorList>
    </citation>
    <scope>NUCLEOTIDE SEQUENCE [LARGE SCALE GENOMIC DNA]</scope>
    <source>
        <strain evidence="1 2">PX506</strain>
        <tissue evidence="1">Whole organism</tissue>
    </source>
</reference>
<dbReference type="CTD" id="78773377"/>
<comment type="caution">
    <text evidence="1">The sequence shown here is derived from an EMBL/GenBank/DDBJ whole genome shotgun (WGS) entry which is preliminary data.</text>
</comment>
<dbReference type="Proteomes" id="UP000483820">
    <property type="component" value="Chromosome I"/>
</dbReference>
<protein>
    <submittedName>
        <fullName evidence="1">Uncharacterized protein</fullName>
    </submittedName>
</protein>